<dbReference type="AlphaFoldDB" id="A0A1U7IIZ6"/>
<reference evidence="2 3" key="1">
    <citation type="submission" date="2016-11" db="EMBL/GenBank/DDBJ databases">
        <title>Draft Genome Sequences of Nine Cyanobacterial Strains from Diverse Habitats.</title>
        <authorList>
            <person name="Zhu T."/>
            <person name="Hou S."/>
            <person name="Lu X."/>
            <person name="Hess W.R."/>
        </authorList>
    </citation>
    <scope>NUCLEOTIDE SEQUENCE [LARGE SCALE GENOMIC DNA]</scope>
    <source>
        <strain evidence="2 3">IAM M-71</strain>
    </source>
</reference>
<evidence type="ECO:0000259" key="1">
    <source>
        <dbReference type="PROSITE" id="PS50883"/>
    </source>
</evidence>
<dbReference type="InterPro" id="IPR001633">
    <property type="entry name" value="EAL_dom"/>
</dbReference>
<dbReference type="Pfam" id="PF00563">
    <property type="entry name" value="EAL"/>
    <property type="match status" value="1"/>
</dbReference>
<dbReference type="OrthoDB" id="442691at2"/>
<dbReference type="InterPro" id="IPR050706">
    <property type="entry name" value="Cyclic-di-GMP_PDE-like"/>
</dbReference>
<dbReference type="InterPro" id="IPR035919">
    <property type="entry name" value="EAL_sf"/>
</dbReference>
<dbReference type="PANTHER" id="PTHR33121">
    <property type="entry name" value="CYCLIC DI-GMP PHOSPHODIESTERASE PDEF"/>
    <property type="match status" value="1"/>
</dbReference>
<dbReference type="RefSeq" id="WP_073594273.1">
    <property type="nucleotide sequence ID" value="NZ_MRCE01000013.1"/>
</dbReference>
<dbReference type="PROSITE" id="PS50883">
    <property type="entry name" value="EAL"/>
    <property type="match status" value="1"/>
</dbReference>
<sequence length="362" mass="41024">MLQNCSRCETIPNKIEGKGTLYLWFPVGHTTAKVISVLDKINQNYQMLEDNEGCKVSYDTNNEELVNLLATKLTNKELKETQALWILGTEEPQFRDFSRVTSLHNFISLNKAEWLLDLLASERLTCHFQPIVYAEDTSKIFAQEALLRGFDEQGNLISPGRIFSHANDAGLVFKLDALARQIAIREANQHGIESLIFINFSPTAVYDPTTCLRMTVRAINEVGIPHDRVVFEVMESEQPPDIKHLIKILRFYQDAGFQIALDDFGTGYSNLNLITELSPNFIKLDRHLISNIDRDPHKALITQKLLEIAQHLQIQTIAEGVETVEELNWAQEHKANFIQGFLIAKPQSPPVTTTPNIKPKSS</sequence>
<dbReference type="EMBL" id="MRCE01000013">
    <property type="protein sequence ID" value="OKH37094.1"/>
    <property type="molecule type" value="Genomic_DNA"/>
</dbReference>
<protein>
    <submittedName>
        <fullName evidence="2">Diguanylate phosphodiesterase</fullName>
    </submittedName>
</protein>
<evidence type="ECO:0000313" key="3">
    <source>
        <dbReference type="Proteomes" id="UP000185860"/>
    </source>
</evidence>
<evidence type="ECO:0000313" key="2">
    <source>
        <dbReference type="EMBL" id="OKH37094.1"/>
    </source>
</evidence>
<comment type="caution">
    <text evidence="2">The sequence shown here is derived from an EMBL/GenBank/DDBJ whole genome shotgun (WGS) entry which is preliminary data.</text>
</comment>
<dbReference type="CDD" id="cd01948">
    <property type="entry name" value="EAL"/>
    <property type="match status" value="1"/>
</dbReference>
<dbReference type="STRING" id="454136.NIES2119_14850"/>
<accession>A0A1U7IIZ6</accession>
<dbReference type="SMART" id="SM00052">
    <property type="entry name" value="EAL"/>
    <property type="match status" value="1"/>
</dbReference>
<dbReference type="Gene3D" id="3.20.20.450">
    <property type="entry name" value="EAL domain"/>
    <property type="match status" value="1"/>
</dbReference>
<dbReference type="SUPFAM" id="SSF141868">
    <property type="entry name" value="EAL domain-like"/>
    <property type="match status" value="1"/>
</dbReference>
<feature type="domain" description="EAL" evidence="1">
    <location>
        <begin position="108"/>
        <end position="360"/>
    </location>
</feature>
<dbReference type="GO" id="GO:0071111">
    <property type="term" value="F:cyclic-guanylate-specific phosphodiesterase activity"/>
    <property type="evidence" value="ECO:0007669"/>
    <property type="project" value="InterPro"/>
</dbReference>
<organism evidence="2 3">
    <name type="scientific">[Phormidium ambiguum] IAM M-71</name>
    <dbReference type="NCBI Taxonomy" id="454136"/>
    <lineage>
        <taxon>Bacteria</taxon>
        <taxon>Bacillati</taxon>
        <taxon>Cyanobacteriota</taxon>
        <taxon>Cyanophyceae</taxon>
        <taxon>Oscillatoriophycideae</taxon>
        <taxon>Aerosakkonematales</taxon>
        <taxon>Aerosakkonemataceae</taxon>
        <taxon>Floridanema</taxon>
    </lineage>
</organism>
<dbReference type="PANTHER" id="PTHR33121:SF70">
    <property type="entry name" value="SIGNALING PROTEIN YKOW"/>
    <property type="match status" value="1"/>
</dbReference>
<name>A0A1U7IIZ6_9CYAN</name>
<gene>
    <name evidence="2" type="ORF">NIES2119_14850</name>
</gene>
<dbReference type="Proteomes" id="UP000185860">
    <property type="component" value="Unassembled WGS sequence"/>
</dbReference>
<proteinExistence type="predicted"/>